<dbReference type="PANTHER" id="PTHR23099:SF0">
    <property type="entry name" value="GERM CELL NUCLEAR ACIDIC PROTEIN"/>
    <property type="match status" value="1"/>
</dbReference>
<evidence type="ECO:0000259" key="2">
    <source>
        <dbReference type="SMART" id="SM00731"/>
    </source>
</evidence>
<dbReference type="STRING" id="741276.A0A2S5BH30"/>
<dbReference type="SMART" id="SM00731">
    <property type="entry name" value="SprT"/>
    <property type="match status" value="1"/>
</dbReference>
<reference evidence="3 4" key="1">
    <citation type="journal article" date="2018" name="Front. Microbiol.">
        <title>Prospects for Fungal Bioremediation of Acidic Radioactive Waste Sites: Characterization and Genome Sequence of Rhodotorula taiwanensis MD1149.</title>
        <authorList>
            <person name="Tkavc R."/>
            <person name="Matrosova V.Y."/>
            <person name="Grichenko O.E."/>
            <person name="Gostincar C."/>
            <person name="Volpe R.P."/>
            <person name="Klimenkova P."/>
            <person name="Gaidamakova E.K."/>
            <person name="Zhou C.E."/>
            <person name="Stewart B.J."/>
            <person name="Lyman M.G."/>
            <person name="Malfatti S.A."/>
            <person name="Rubinfeld B."/>
            <person name="Courtot M."/>
            <person name="Singh J."/>
            <person name="Dalgard C.L."/>
            <person name="Hamilton T."/>
            <person name="Frey K.G."/>
            <person name="Gunde-Cimerman N."/>
            <person name="Dugan L."/>
            <person name="Daly M.J."/>
        </authorList>
    </citation>
    <scope>NUCLEOTIDE SEQUENCE [LARGE SCALE GENOMIC DNA]</scope>
    <source>
        <strain evidence="3 4">MD1149</strain>
    </source>
</reference>
<feature type="region of interest" description="Disordered" evidence="1">
    <location>
        <begin position="445"/>
        <end position="527"/>
    </location>
</feature>
<feature type="region of interest" description="Disordered" evidence="1">
    <location>
        <begin position="1"/>
        <end position="165"/>
    </location>
</feature>
<sequence>MALTAPHESDDDDLESPSSLWAAVSGTPRRNPTRSRPLGAKCETPTRPQLTSRRTSPRFVKFRTLEKTPPSVRATPSARETSERARRVEPKLSDSAERRRRLADELFPPSPPASNGSPANEAQSDAETEWVADSEVEREDEERRAAFDRDAEALQSPASSLRPVLSTTEAMVKARRLLDSASLSIDATGTEEVLALASCSDDEAVLPDSQAKDRERFSPAPAEPSSLEHRLERLQLSLDQLQPANPPFVKPVGASASTPSRSRETPRAVPSGKTPRSRRQKEVSQPSDTSEHASPSLRSPSMSTLSPSVQISSRDDQTVATTTPSQAGVADRRMRSAATPSDDGFSVCCRVDDEPLSGGTDASPAKLWPDDVIENDGVLIYDPTPKKRPVKLPRARPTSASPRDTPSTSTPKTVAADKPSAGYANTATLPALGAKSKLRVELDLTGDSSEEDVAQRRETHASSSDDDLPSPTYRRHMPPSGTFPIPARRTAPRLPLPPAPRTPASKSGKRRSGLGAASSTEKRLTPTDRSTLPLALIRDLDRAVFRKRWHGLRIVSDAVGDGLPEGIEVVWNARLRNTAGRASWKTSKKTTTVDGVSTTTTTHHAMVELSTKVTDTAAKLRHTLAHELCHLATWAIDGEMKPPHGAAFKLWAKRVMLVRPDIEVTTTHSYEIEYKYRWKCVSAVCGKIFGRHSASIDPATHGCPCGARIVPIDKDGLPKPGYSIVTATGTIVATPKSERKKSKWVEFLQSESPVVRKQNPTLSQPEIFKVVAERWKFAKEKAAADAERVAASVDDTGDLDIALDSLRL</sequence>
<feature type="region of interest" description="Disordered" evidence="1">
    <location>
        <begin position="198"/>
        <end position="421"/>
    </location>
</feature>
<feature type="compositionally biased region" description="Polar residues" evidence="1">
    <location>
        <begin position="398"/>
        <end position="412"/>
    </location>
</feature>
<dbReference type="CDD" id="cd00084">
    <property type="entry name" value="HMG-box_SF"/>
    <property type="match status" value="1"/>
</dbReference>
<dbReference type="PANTHER" id="PTHR23099">
    <property type="entry name" value="TRANSCRIPTIONAL REGULATOR"/>
    <property type="match status" value="1"/>
</dbReference>
<dbReference type="EMBL" id="PJQD01000008">
    <property type="protein sequence ID" value="POY76088.1"/>
    <property type="molecule type" value="Genomic_DNA"/>
</dbReference>
<feature type="compositionally biased region" description="Polar residues" evidence="1">
    <location>
        <begin position="283"/>
        <end position="326"/>
    </location>
</feature>
<gene>
    <name evidence="3" type="ORF">BMF94_0811</name>
</gene>
<comment type="caution">
    <text evidence="3">The sequence shown here is derived from an EMBL/GenBank/DDBJ whole genome shotgun (WGS) entry which is preliminary data.</text>
</comment>
<feature type="compositionally biased region" description="Acidic residues" evidence="1">
    <location>
        <begin position="124"/>
        <end position="140"/>
    </location>
</feature>
<dbReference type="AlphaFoldDB" id="A0A2S5BH30"/>
<organism evidence="3 4">
    <name type="scientific">Rhodotorula taiwanensis</name>
    <dbReference type="NCBI Taxonomy" id="741276"/>
    <lineage>
        <taxon>Eukaryota</taxon>
        <taxon>Fungi</taxon>
        <taxon>Dikarya</taxon>
        <taxon>Basidiomycota</taxon>
        <taxon>Pucciniomycotina</taxon>
        <taxon>Microbotryomycetes</taxon>
        <taxon>Sporidiobolales</taxon>
        <taxon>Sporidiobolaceae</taxon>
        <taxon>Rhodotorula</taxon>
    </lineage>
</organism>
<dbReference type="InterPro" id="IPR036910">
    <property type="entry name" value="HMG_box_dom_sf"/>
</dbReference>
<dbReference type="Pfam" id="PF10263">
    <property type="entry name" value="SprT-like"/>
    <property type="match status" value="1"/>
</dbReference>
<accession>A0A2S5BH30</accession>
<proteinExistence type="predicted"/>
<evidence type="ECO:0000313" key="3">
    <source>
        <dbReference type="EMBL" id="POY76088.1"/>
    </source>
</evidence>
<dbReference type="InterPro" id="IPR006640">
    <property type="entry name" value="SprT-like_domain"/>
</dbReference>
<protein>
    <recommendedName>
        <fullName evidence="2">SprT-like domain-containing protein</fullName>
    </recommendedName>
</protein>
<feature type="domain" description="SprT-like" evidence="2">
    <location>
        <begin position="546"/>
        <end position="712"/>
    </location>
</feature>
<feature type="compositionally biased region" description="Basic and acidic residues" evidence="1">
    <location>
        <begin position="141"/>
        <end position="152"/>
    </location>
</feature>
<feature type="compositionally biased region" description="Basic and acidic residues" evidence="1">
    <location>
        <begin position="80"/>
        <end position="97"/>
    </location>
</feature>
<name>A0A2S5BH30_9BASI</name>
<keyword evidence="4" id="KW-1185">Reference proteome</keyword>
<dbReference type="OrthoDB" id="20772at2759"/>
<dbReference type="GO" id="GO:0005634">
    <property type="term" value="C:nucleus"/>
    <property type="evidence" value="ECO:0007669"/>
    <property type="project" value="TreeGrafter"/>
</dbReference>
<dbReference type="SUPFAM" id="SSF47095">
    <property type="entry name" value="HMG-box"/>
    <property type="match status" value="1"/>
</dbReference>
<dbReference type="GO" id="GO:0006950">
    <property type="term" value="P:response to stress"/>
    <property type="evidence" value="ECO:0007669"/>
    <property type="project" value="UniProtKB-ARBA"/>
</dbReference>
<evidence type="ECO:0000313" key="4">
    <source>
        <dbReference type="Proteomes" id="UP000237144"/>
    </source>
</evidence>
<dbReference type="Proteomes" id="UP000237144">
    <property type="component" value="Unassembled WGS sequence"/>
</dbReference>
<evidence type="ECO:0000256" key="1">
    <source>
        <dbReference type="SAM" id="MobiDB-lite"/>
    </source>
</evidence>